<feature type="region of interest" description="Disordered" evidence="1">
    <location>
        <begin position="69"/>
        <end position="160"/>
    </location>
</feature>
<feature type="compositionally biased region" description="Basic and acidic residues" evidence="1">
    <location>
        <begin position="147"/>
        <end position="156"/>
    </location>
</feature>
<organism evidence="2 3">
    <name type="scientific">Moniliophthora roreri (strain MCA 2997)</name>
    <name type="common">Cocoa frosty pod rot fungus</name>
    <name type="synonym">Crinipellis roreri</name>
    <dbReference type="NCBI Taxonomy" id="1381753"/>
    <lineage>
        <taxon>Eukaryota</taxon>
        <taxon>Fungi</taxon>
        <taxon>Dikarya</taxon>
        <taxon>Basidiomycota</taxon>
        <taxon>Agaricomycotina</taxon>
        <taxon>Agaricomycetes</taxon>
        <taxon>Agaricomycetidae</taxon>
        <taxon>Agaricales</taxon>
        <taxon>Marasmiineae</taxon>
        <taxon>Marasmiaceae</taxon>
        <taxon>Moniliophthora</taxon>
    </lineage>
</organism>
<gene>
    <name evidence="2" type="ORF">Moror_467</name>
</gene>
<comment type="caution">
    <text evidence="2">The sequence shown here is derived from an EMBL/GenBank/DDBJ whole genome shotgun (WGS) entry which is preliminary data.</text>
</comment>
<dbReference type="KEGG" id="mrr:Moror_467"/>
<feature type="compositionally biased region" description="Polar residues" evidence="1">
    <location>
        <begin position="102"/>
        <end position="146"/>
    </location>
</feature>
<sequence>MGQRHSSVSNANSGRCTVCFEPLLGSNYANEKETKRRSQMSTVCGRCSRGLKRMGVGVDELSSEISTVAPPPYEVHLHGLKTQRPRTASGGENRPLRHRESVQLQSSLPRRPATSSGRRPQTSQGLVRSPSESLQKNPSTTTNFSRESARVVMEKRRQMKKVGCYQDEWDGWMSRGNTGSMSR</sequence>
<dbReference type="Proteomes" id="UP000017559">
    <property type="component" value="Unassembled WGS sequence"/>
</dbReference>
<dbReference type="EMBL" id="AWSO01000013">
    <property type="protein sequence ID" value="ESK98031.1"/>
    <property type="molecule type" value="Genomic_DNA"/>
</dbReference>
<dbReference type="AlphaFoldDB" id="V2XYT9"/>
<evidence type="ECO:0000313" key="2">
    <source>
        <dbReference type="EMBL" id="ESK98031.1"/>
    </source>
</evidence>
<accession>V2XYT9</accession>
<evidence type="ECO:0000256" key="1">
    <source>
        <dbReference type="SAM" id="MobiDB-lite"/>
    </source>
</evidence>
<name>V2XYT9_MONRO</name>
<dbReference type="HOGENOM" id="CLU_1475525_0_0_1"/>
<reference evidence="2 3" key="1">
    <citation type="journal article" date="2014" name="BMC Genomics">
        <title>Genome and secretome analysis of the hemibiotrophic fungal pathogen, Moniliophthora roreri, which causes frosty pod rot disease of cacao: mechanisms of the biotrophic and necrotrophic phases.</title>
        <authorList>
            <person name="Meinhardt L.W."/>
            <person name="Costa G.G.L."/>
            <person name="Thomazella D.P.T."/>
            <person name="Teixeira P.J.P.L."/>
            <person name="Carazzolle M.F."/>
            <person name="Schuster S.C."/>
            <person name="Carlson J.E."/>
            <person name="Guiltinan M.J."/>
            <person name="Mieczkowski P."/>
            <person name="Farmer A."/>
            <person name="Ramaraj T."/>
            <person name="Crozier J."/>
            <person name="Davis R.E."/>
            <person name="Shao J."/>
            <person name="Melnick R.L."/>
            <person name="Pereira G.A.G."/>
            <person name="Bailey B.A."/>
        </authorList>
    </citation>
    <scope>NUCLEOTIDE SEQUENCE [LARGE SCALE GENOMIC DNA]</scope>
    <source>
        <strain evidence="2 3">MCA 2997</strain>
    </source>
</reference>
<proteinExistence type="predicted"/>
<evidence type="ECO:0000313" key="3">
    <source>
        <dbReference type="Proteomes" id="UP000017559"/>
    </source>
</evidence>
<protein>
    <submittedName>
        <fullName evidence="2">Uncharacterized protein</fullName>
    </submittedName>
</protein>
<keyword evidence="3" id="KW-1185">Reference proteome</keyword>